<dbReference type="Proteomes" id="UP000324800">
    <property type="component" value="Unassembled WGS sequence"/>
</dbReference>
<protein>
    <submittedName>
        <fullName evidence="1">Uncharacterized protein</fullName>
    </submittedName>
</protein>
<proteinExistence type="predicted"/>
<accession>A0A5J4WNN0</accession>
<organism evidence="1 2">
    <name type="scientific">Streblomastix strix</name>
    <dbReference type="NCBI Taxonomy" id="222440"/>
    <lineage>
        <taxon>Eukaryota</taxon>
        <taxon>Metamonada</taxon>
        <taxon>Preaxostyla</taxon>
        <taxon>Oxymonadida</taxon>
        <taxon>Streblomastigidae</taxon>
        <taxon>Streblomastix</taxon>
    </lineage>
</organism>
<dbReference type="AlphaFoldDB" id="A0A5J4WNN0"/>
<feature type="non-terminal residue" evidence="1">
    <location>
        <position position="138"/>
    </location>
</feature>
<gene>
    <name evidence="1" type="ORF">EZS28_007916</name>
</gene>
<sequence length="138" mass="15866">MIPAVPLRRKSLKAGYSNTSSGADYLIMLASANELVAEAEMTMKNKTKEEIKTHDLNPKRKSLVTYESVPRKDFTDEWRDQQKYKGLLDVSDQPKDEKYFVFILIIASITDISSEIISFGHKTSTQKHFDQFNECKQQ</sequence>
<name>A0A5J4WNN0_9EUKA</name>
<evidence type="ECO:0000313" key="2">
    <source>
        <dbReference type="Proteomes" id="UP000324800"/>
    </source>
</evidence>
<evidence type="ECO:0000313" key="1">
    <source>
        <dbReference type="EMBL" id="KAA6396554.1"/>
    </source>
</evidence>
<dbReference type="EMBL" id="SNRW01001395">
    <property type="protein sequence ID" value="KAA6396554.1"/>
    <property type="molecule type" value="Genomic_DNA"/>
</dbReference>
<comment type="caution">
    <text evidence="1">The sequence shown here is derived from an EMBL/GenBank/DDBJ whole genome shotgun (WGS) entry which is preliminary data.</text>
</comment>
<reference evidence="1 2" key="1">
    <citation type="submission" date="2019-03" db="EMBL/GenBank/DDBJ databases">
        <title>Single cell metagenomics reveals metabolic interactions within the superorganism composed of flagellate Streblomastix strix and complex community of Bacteroidetes bacteria on its surface.</title>
        <authorList>
            <person name="Treitli S.C."/>
            <person name="Kolisko M."/>
            <person name="Husnik F."/>
            <person name="Keeling P."/>
            <person name="Hampl V."/>
        </authorList>
    </citation>
    <scope>NUCLEOTIDE SEQUENCE [LARGE SCALE GENOMIC DNA]</scope>
    <source>
        <strain evidence="1">ST1C</strain>
    </source>
</reference>